<dbReference type="SUPFAM" id="SSF88713">
    <property type="entry name" value="Glycoside hydrolase/deacetylase"/>
    <property type="match status" value="1"/>
</dbReference>
<keyword evidence="2" id="KW-0624">Polysaccharide degradation</keyword>
<dbReference type="Gene3D" id="3.20.20.370">
    <property type="entry name" value="Glycoside hydrolase/deacetylase"/>
    <property type="match status" value="1"/>
</dbReference>
<sequence>MQNLRKFKVATKLFLDRFRPYPYIMGLMPRPGYIARTLGSVIHESAVVKGKLNLSEPAWFQMNSGAFIENLTISGMHFCYIGENCSIHDRHIDQNTFVLNNQIIQGVDNCVKELTVSVDLEGAYSLAEGSTGNHQLIQKESADRARQIHSIFKESGIKSTWFVVGDLFEDRYMGPVCDEIMADPDIEIGWHTQNHINYFSVSEHEVDRDLECAARVRLRHSLELKSMAFPYNAVGFVDKVVSAGFSRIRGYVGQFYIPATVDFGNFVFMGTSMFVGPDTVENCLNKIPQKPANFNIFLHPVDWIGHDISPLRHFMRNVQKPEKVMEKYHC</sequence>
<dbReference type="GO" id="GO:0016798">
    <property type="term" value="F:hydrolase activity, acting on glycosyl bonds"/>
    <property type="evidence" value="ECO:0007669"/>
    <property type="project" value="UniProtKB-KW"/>
</dbReference>
<keyword evidence="3" id="KW-1185">Reference proteome</keyword>
<reference evidence="3" key="1">
    <citation type="journal article" date="2017" name="Environ. Microbiol. Rep.">
        <title>Genetic Diversity of Marine Anaerobic Ammonium-Oxidizing Bacteria as Revealed by Genomic and Proteomic Analyses of 'Candidatus Scalindua japonica'.</title>
        <authorList>
            <person name="Oshiki M."/>
            <person name="Mizuto K."/>
            <person name="Kimura Z."/>
            <person name="Kindaichi T."/>
            <person name="Satoh H."/>
            <person name="Okabe S."/>
        </authorList>
    </citation>
    <scope>NUCLEOTIDE SEQUENCE [LARGE SCALE GENOMIC DNA]</scope>
    <source>
        <strain evidence="3">husup-a2</strain>
    </source>
</reference>
<name>A0A286TWU0_9BACT</name>
<dbReference type="AlphaFoldDB" id="A0A286TWU0"/>
<keyword evidence="2" id="KW-0119">Carbohydrate metabolism</keyword>
<dbReference type="GO" id="GO:0045493">
    <property type="term" value="P:xylan catabolic process"/>
    <property type="evidence" value="ECO:0007669"/>
    <property type="project" value="UniProtKB-KW"/>
</dbReference>
<proteinExistence type="predicted"/>
<accession>A0A286TWU0</accession>
<dbReference type="RefSeq" id="WP_096893666.1">
    <property type="nucleotide sequence ID" value="NZ_BAOS01000010.1"/>
</dbReference>
<evidence type="ECO:0000313" key="2">
    <source>
        <dbReference type="EMBL" id="GAX60357.1"/>
    </source>
</evidence>
<protein>
    <submittedName>
        <fullName evidence="2">Xylanase/chitin deacetylase</fullName>
    </submittedName>
</protein>
<evidence type="ECO:0000313" key="3">
    <source>
        <dbReference type="Proteomes" id="UP000218542"/>
    </source>
</evidence>
<keyword evidence="2" id="KW-0378">Hydrolase</keyword>
<dbReference type="EMBL" id="BAOS01000010">
    <property type="protein sequence ID" value="GAX60357.1"/>
    <property type="molecule type" value="Genomic_DNA"/>
</dbReference>
<feature type="domain" description="NodB homology" evidence="1">
    <location>
        <begin position="144"/>
        <end position="214"/>
    </location>
</feature>
<evidence type="ECO:0000259" key="1">
    <source>
        <dbReference type="Pfam" id="PF01522"/>
    </source>
</evidence>
<dbReference type="InterPro" id="IPR011004">
    <property type="entry name" value="Trimer_LpxA-like_sf"/>
</dbReference>
<comment type="caution">
    <text evidence="2">The sequence shown here is derived from an EMBL/GenBank/DDBJ whole genome shotgun (WGS) entry which is preliminary data.</text>
</comment>
<dbReference type="Pfam" id="PF01522">
    <property type="entry name" value="Polysacc_deac_1"/>
    <property type="match status" value="1"/>
</dbReference>
<dbReference type="OrthoDB" id="9778320at2"/>
<keyword evidence="2" id="KW-0326">Glycosidase</keyword>
<keyword evidence="2" id="KW-0858">Xylan degradation</keyword>
<organism evidence="2 3">
    <name type="scientific">Candidatus Scalindua japonica</name>
    <dbReference type="NCBI Taxonomy" id="1284222"/>
    <lineage>
        <taxon>Bacteria</taxon>
        <taxon>Pseudomonadati</taxon>
        <taxon>Planctomycetota</taxon>
        <taxon>Candidatus Brocadiia</taxon>
        <taxon>Candidatus Brocadiales</taxon>
        <taxon>Candidatus Scalinduaceae</taxon>
        <taxon>Candidatus Scalindua</taxon>
    </lineage>
</organism>
<dbReference type="SUPFAM" id="SSF51161">
    <property type="entry name" value="Trimeric LpxA-like enzymes"/>
    <property type="match status" value="1"/>
</dbReference>
<dbReference type="Proteomes" id="UP000218542">
    <property type="component" value="Unassembled WGS sequence"/>
</dbReference>
<gene>
    <name evidence="2" type="ORF">SCALIN_C10_0117</name>
</gene>
<dbReference type="InterPro" id="IPR002509">
    <property type="entry name" value="NODB_dom"/>
</dbReference>
<dbReference type="GO" id="GO:0016810">
    <property type="term" value="F:hydrolase activity, acting on carbon-nitrogen (but not peptide) bonds"/>
    <property type="evidence" value="ECO:0007669"/>
    <property type="project" value="InterPro"/>
</dbReference>
<dbReference type="InterPro" id="IPR011330">
    <property type="entry name" value="Glyco_hydro/deAcase_b/a-brl"/>
</dbReference>